<name>A0A846RPT9_9MICC</name>
<evidence type="ECO:0000259" key="1">
    <source>
        <dbReference type="Pfam" id="PF11716"/>
    </source>
</evidence>
<dbReference type="AlphaFoldDB" id="A0A846RPT9"/>
<evidence type="ECO:0000313" key="3">
    <source>
        <dbReference type="Proteomes" id="UP000547458"/>
    </source>
</evidence>
<gene>
    <name evidence="2" type="ORF">BJ994_002175</name>
</gene>
<dbReference type="RefSeq" id="WP_167994075.1">
    <property type="nucleotide sequence ID" value="NZ_JAATJL010000001.1"/>
</dbReference>
<comment type="caution">
    <text evidence="2">The sequence shown here is derived from an EMBL/GenBank/DDBJ whole genome shotgun (WGS) entry which is preliminary data.</text>
</comment>
<protein>
    <submittedName>
        <fullName evidence="2">Uncharacterized protein (TIGR03086 family)</fullName>
    </submittedName>
</protein>
<accession>A0A846RPT9</accession>
<sequence>MTTYSELFRTEDARLTEILETIEDWNAGSPCTGWTVRDVLDHLINTQRDFLNQHNIEIGARPDTAKDPVGAWKYHSSKVQNVMDTAELAETAFDGFFGPTTVGATLARFYGFDLLVHRWDIARGVGQETHFSDPELDLIEESLDGFGEHLYMEGICKPALSAPEDADRETRLLARMGRDTGWRAGVNA</sequence>
<dbReference type="GO" id="GO:0046872">
    <property type="term" value="F:metal ion binding"/>
    <property type="evidence" value="ECO:0007669"/>
    <property type="project" value="InterPro"/>
</dbReference>
<evidence type="ECO:0000313" key="2">
    <source>
        <dbReference type="EMBL" id="NJC23099.1"/>
    </source>
</evidence>
<reference evidence="2 3" key="1">
    <citation type="submission" date="2020-03" db="EMBL/GenBank/DDBJ databases">
        <title>Sequencing the genomes of 1000 actinobacteria strains.</title>
        <authorList>
            <person name="Klenk H.-P."/>
        </authorList>
    </citation>
    <scope>NUCLEOTIDE SEQUENCE [LARGE SCALE GENOMIC DNA]</scope>
    <source>
        <strain evidence="2 3">DSM 16403</strain>
    </source>
</reference>
<dbReference type="InterPro" id="IPR017517">
    <property type="entry name" value="Maleyloyr_isom"/>
</dbReference>
<dbReference type="InterPro" id="IPR034660">
    <property type="entry name" value="DinB/YfiT-like"/>
</dbReference>
<feature type="domain" description="Mycothiol-dependent maleylpyruvate isomerase metal-binding" evidence="1">
    <location>
        <begin position="8"/>
        <end position="122"/>
    </location>
</feature>
<dbReference type="Gene3D" id="1.20.120.450">
    <property type="entry name" value="dinb family like domain"/>
    <property type="match status" value="1"/>
</dbReference>
<dbReference type="Proteomes" id="UP000547458">
    <property type="component" value="Unassembled WGS sequence"/>
</dbReference>
<dbReference type="EMBL" id="JAATJL010000001">
    <property type="protein sequence ID" value="NJC23099.1"/>
    <property type="molecule type" value="Genomic_DNA"/>
</dbReference>
<dbReference type="InterPro" id="IPR024344">
    <property type="entry name" value="MDMPI_metal-binding"/>
</dbReference>
<dbReference type="NCBIfam" id="TIGR03083">
    <property type="entry name" value="maleylpyruvate isomerase family mycothiol-dependent enzyme"/>
    <property type="match status" value="1"/>
</dbReference>
<keyword evidence="3" id="KW-1185">Reference proteome</keyword>
<proteinExistence type="predicted"/>
<dbReference type="SUPFAM" id="SSF109854">
    <property type="entry name" value="DinB/YfiT-like putative metalloenzymes"/>
    <property type="match status" value="1"/>
</dbReference>
<dbReference type="Pfam" id="PF11716">
    <property type="entry name" value="MDMPI_N"/>
    <property type="match status" value="1"/>
</dbReference>
<organism evidence="2 3">
    <name type="scientific">Arthrobacter pigmenti</name>
    <dbReference type="NCBI Taxonomy" id="271432"/>
    <lineage>
        <taxon>Bacteria</taxon>
        <taxon>Bacillati</taxon>
        <taxon>Actinomycetota</taxon>
        <taxon>Actinomycetes</taxon>
        <taxon>Micrococcales</taxon>
        <taxon>Micrococcaceae</taxon>
        <taxon>Arthrobacter</taxon>
    </lineage>
</organism>